<dbReference type="PROSITE" id="PS51898">
    <property type="entry name" value="TYR_RECOMBINASE"/>
    <property type="match status" value="1"/>
</dbReference>
<dbReference type="Gene3D" id="1.10.443.10">
    <property type="entry name" value="Intergrase catalytic core"/>
    <property type="match status" value="1"/>
</dbReference>
<evidence type="ECO:0000313" key="5">
    <source>
        <dbReference type="Proteomes" id="UP000005713"/>
    </source>
</evidence>
<organism evidence="4 5">
    <name type="scientific">Sagittula stellata (strain ATCC 700073 / DSM 11524 / E-37)</name>
    <dbReference type="NCBI Taxonomy" id="388399"/>
    <lineage>
        <taxon>Bacteria</taxon>
        <taxon>Pseudomonadati</taxon>
        <taxon>Pseudomonadota</taxon>
        <taxon>Alphaproteobacteria</taxon>
        <taxon>Rhodobacterales</taxon>
        <taxon>Roseobacteraceae</taxon>
        <taxon>Sagittula</taxon>
    </lineage>
</organism>
<dbReference type="Pfam" id="PF00589">
    <property type="entry name" value="Phage_integrase"/>
    <property type="match status" value="1"/>
</dbReference>
<gene>
    <name evidence="4" type="ORF">SSE37_04765</name>
</gene>
<reference evidence="4 5" key="1">
    <citation type="submission" date="2006-06" db="EMBL/GenBank/DDBJ databases">
        <authorList>
            <person name="Moran M.A."/>
            <person name="Ferriera S."/>
            <person name="Johnson J."/>
            <person name="Kravitz S."/>
            <person name="Beeson K."/>
            <person name="Sutton G."/>
            <person name="Rogers Y.-H."/>
            <person name="Friedman R."/>
            <person name="Frazier M."/>
            <person name="Venter J.C."/>
        </authorList>
    </citation>
    <scope>NUCLEOTIDE SEQUENCE [LARGE SCALE GENOMIC DNA]</scope>
    <source>
        <strain evidence="4 5">E-37</strain>
    </source>
</reference>
<dbReference type="InterPro" id="IPR013762">
    <property type="entry name" value="Integrase-like_cat_sf"/>
</dbReference>
<evidence type="ECO:0000256" key="1">
    <source>
        <dbReference type="ARBA" id="ARBA00022908"/>
    </source>
</evidence>
<dbReference type="eggNOG" id="COG0582">
    <property type="taxonomic scope" value="Bacteria"/>
</dbReference>
<dbReference type="GO" id="GO:0003677">
    <property type="term" value="F:DNA binding"/>
    <property type="evidence" value="ECO:0007669"/>
    <property type="project" value="InterPro"/>
</dbReference>
<dbReference type="SUPFAM" id="SSF56349">
    <property type="entry name" value="DNA breaking-rejoining enzymes"/>
    <property type="match status" value="1"/>
</dbReference>
<dbReference type="InterPro" id="IPR050090">
    <property type="entry name" value="Tyrosine_recombinase_XerCD"/>
</dbReference>
<sequence>MPYRPKGSRFWHYDFQIRGRRFHGSCGTEDFEEAKAVEAAARVKAKHAPQITGRFTLSEAFGTYYSDVCAHQPSARTAMSHFRSVLGVIDGKTHLDALKQSDLTRFRSVRRWHVSGATINRTLQAMGRALRYMEKHHGAKLAELDFKAVKLAEPKERVRSLTLAEQGRLFEKLRPDLLPLVKFALMTGARQASICNLRWRDIDHDAARMTLQMKTDSKTEAKTMAFPMSREIKALIGALPRAEHPPHRDYVFTFEVQNRKKPERRRIIQNSTAFEHFAAAVNAAGIEDFRFHDLRHTFATRMLRQTQNLKLVSRLLGHSEITTTSRYAHVLDDDLASALDGFSALQNDESRRFSRRQKKSADNS</sequence>
<dbReference type="Proteomes" id="UP000005713">
    <property type="component" value="Unassembled WGS sequence"/>
</dbReference>
<dbReference type="PANTHER" id="PTHR30349">
    <property type="entry name" value="PHAGE INTEGRASE-RELATED"/>
    <property type="match status" value="1"/>
</dbReference>
<evidence type="ECO:0000313" key="4">
    <source>
        <dbReference type="EMBL" id="EBA08929.1"/>
    </source>
</evidence>
<proteinExistence type="predicted"/>
<dbReference type="PANTHER" id="PTHR30349:SF64">
    <property type="entry name" value="PROPHAGE INTEGRASE INTD-RELATED"/>
    <property type="match status" value="1"/>
</dbReference>
<dbReference type="InterPro" id="IPR002104">
    <property type="entry name" value="Integrase_catalytic"/>
</dbReference>
<name>A3K1Y3_SAGS3</name>
<dbReference type="AlphaFoldDB" id="A3K1Y3"/>
<dbReference type="RefSeq" id="WP_005857881.1">
    <property type="nucleotide sequence ID" value="NZ_AAYA01000004.1"/>
</dbReference>
<dbReference type="GO" id="GO:0015074">
    <property type="term" value="P:DNA integration"/>
    <property type="evidence" value="ECO:0007669"/>
    <property type="project" value="UniProtKB-KW"/>
</dbReference>
<feature type="domain" description="Tyr recombinase" evidence="3">
    <location>
        <begin position="156"/>
        <end position="340"/>
    </location>
</feature>
<keyword evidence="1" id="KW-0229">DNA integration</keyword>
<dbReference type="GO" id="GO:0006310">
    <property type="term" value="P:DNA recombination"/>
    <property type="evidence" value="ECO:0007669"/>
    <property type="project" value="UniProtKB-KW"/>
</dbReference>
<evidence type="ECO:0000256" key="2">
    <source>
        <dbReference type="ARBA" id="ARBA00023172"/>
    </source>
</evidence>
<keyword evidence="2" id="KW-0233">DNA recombination</keyword>
<accession>A3K1Y3</accession>
<comment type="caution">
    <text evidence="4">The sequence shown here is derived from an EMBL/GenBank/DDBJ whole genome shotgun (WGS) entry which is preliminary data.</text>
</comment>
<protein>
    <recommendedName>
        <fullName evidence="3">Tyr recombinase domain-containing protein</fullName>
    </recommendedName>
</protein>
<keyword evidence="5" id="KW-1185">Reference proteome</keyword>
<evidence type="ECO:0000259" key="3">
    <source>
        <dbReference type="PROSITE" id="PS51898"/>
    </source>
</evidence>
<dbReference type="EMBL" id="AAYA01000004">
    <property type="protein sequence ID" value="EBA08929.1"/>
    <property type="molecule type" value="Genomic_DNA"/>
</dbReference>
<dbReference type="OrthoDB" id="6388170at2"/>
<dbReference type="CDD" id="cd00796">
    <property type="entry name" value="INT_Rci_Hp1_C"/>
    <property type="match status" value="1"/>
</dbReference>
<dbReference type="InterPro" id="IPR011010">
    <property type="entry name" value="DNA_brk_join_enz"/>
</dbReference>